<name>A0A386ZED9_9NOCA</name>
<feature type="compositionally biased region" description="Polar residues" evidence="1">
    <location>
        <begin position="30"/>
        <end position="41"/>
    </location>
</feature>
<dbReference type="Proteomes" id="UP000267164">
    <property type="component" value="Chromosome"/>
</dbReference>
<dbReference type="AlphaFoldDB" id="A0A386ZED9"/>
<dbReference type="RefSeq" id="WP_120739563.1">
    <property type="nucleotide sequence ID" value="NZ_CP032568.1"/>
</dbReference>
<protein>
    <submittedName>
        <fullName evidence="2">Uncharacterized protein</fullName>
    </submittedName>
</protein>
<evidence type="ECO:0000313" key="2">
    <source>
        <dbReference type="EMBL" id="AYF76242.1"/>
    </source>
</evidence>
<dbReference type="KEGG" id="nyu:D7D52_23140"/>
<evidence type="ECO:0000256" key="1">
    <source>
        <dbReference type="SAM" id="MobiDB-lite"/>
    </source>
</evidence>
<gene>
    <name evidence="2" type="ORF">D7D52_23140</name>
</gene>
<dbReference type="OrthoDB" id="4549550at2"/>
<accession>A0A386ZED9</accession>
<sequence>MRDYQVSELSEVTQTPFATSQLAAAPLRTASHSAETPNTLGSRLYGFAGAENSPAAQRPDSPPLAPALGHSSAPAMEPVPMWHRAVPTRLARPPLLWLVGVHGGAGVSSLAASLSWAGDAGQRWPARIGLAGDMDSPLVVLVGRSHLRGVNALHRALLAHQGQATPVGSHVVGVLTVADSARPLPIPVAQRREEMEGLALALGARTWRLGWLEQWRALEPYELAAWEPATEHTPMDDGDPTRTPPQPVRLLAEQILTAARAAGARITERARNGAPSASP</sequence>
<keyword evidence="3" id="KW-1185">Reference proteome</keyword>
<evidence type="ECO:0000313" key="3">
    <source>
        <dbReference type="Proteomes" id="UP000267164"/>
    </source>
</evidence>
<feature type="region of interest" description="Disordered" evidence="1">
    <location>
        <begin position="28"/>
        <end position="72"/>
    </location>
</feature>
<reference evidence="2 3" key="1">
    <citation type="submission" date="2018-09" db="EMBL/GenBank/DDBJ databases">
        <title>Nocardia yunnanensis sp. nov., an actinomycete isolated from a soil sample.</title>
        <authorList>
            <person name="Zhang J."/>
        </authorList>
    </citation>
    <scope>NUCLEOTIDE SEQUENCE [LARGE SCALE GENOMIC DNA]</scope>
    <source>
        <strain evidence="2 3">CFHS0054</strain>
    </source>
</reference>
<organism evidence="2 3">
    <name type="scientific">Nocardia yunnanensis</name>
    <dbReference type="NCBI Taxonomy" id="2382165"/>
    <lineage>
        <taxon>Bacteria</taxon>
        <taxon>Bacillati</taxon>
        <taxon>Actinomycetota</taxon>
        <taxon>Actinomycetes</taxon>
        <taxon>Mycobacteriales</taxon>
        <taxon>Nocardiaceae</taxon>
        <taxon>Nocardia</taxon>
    </lineage>
</organism>
<proteinExistence type="predicted"/>
<dbReference type="EMBL" id="CP032568">
    <property type="protein sequence ID" value="AYF76242.1"/>
    <property type="molecule type" value="Genomic_DNA"/>
</dbReference>